<dbReference type="CDD" id="cd05794">
    <property type="entry name" value="S1_EF-P_repeat_2"/>
    <property type="match status" value="1"/>
</dbReference>
<dbReference type="SMART" id="SM01185">
    <property type="entry name" value="EFP"/>
    <property type="match status" value="1"/>
</dbReference>
<dbReference type="Pfam" id="PF01132">
    <property type="entry name" value="EFP"/>
    <property type="match status" value="1"/>
</dbReference>
<dbReference type="InterPro" id="IPR013852">
    <property type="entry name" value="Transl_elong_P/YeiP_CS"/>
</dbReference>
<comment type="caution">
    <text evidence="4">The sequence shown here is derived from an EMBL/GenBank/DDBJ whole genome shotgun (WGS) entry which is preliminary data.</text>
</comment>
<dbReference type="InterPro" id="IPR001059">
    <property type="entry name" value="Transl_elong_P/YeiP_cen"/>
</dbReference>
<name>A0A0G1C0K3_9BACT</name>
<dbReference type="Proteomes" id="UP000034213">
    <property type="component" value="Unassembled WGS sequence"/>
</dbReference>
<dbReference type="CDD" id="cd04470">
    <property type="entry name" value="S1_EF-P_repeat_1"/>
    <property type="match status" value="1"/>
</dbReference>
<dbReference type="SUPFAM" id="SSF50249">
    <property type="entry name" value="Nucleic acid-binding proteins"/>
    <property type="match status" value="2"/>
</dbReference>
<evidence type="ECO:0000259" key="3">
    <source>
        <dbReference type="SMART" id="SM01185"/>
    </source>
</evidence>
<dbReference type="PANTHER" id="PTHR30053">
    <property type="entry name" value="ELONGATION FACTOR P"/>
    <property type="match status" value="1"/>
</dbReference>
<evidence type="ECO:0000259" key="2">
    <source>
        <dbReference type="SMART" id="SM00841"/>
    </source>
</evidence>
<evidence type="ECO:0000313" key="5">
    <source>
        <dbReference type="Proteomes" id="UP000034213"/>
    </source>
</evidence>
<evidence type="ECO:0000313" key="4">
    <source>
        <dbReference type="EMBL" id="KKS79024.1"/>
    </source>
</evidence>
<dbReference type="SMART" id="SM00841">
    <property type="entry name" value="Elong-fact-P_C"/>
    <property type="match status" value="1"/>
</dbReference>
<dbReference type="InterPro" id="IPR015365">
    <property type="entry name" value="Elong-fact-P_C"/>
</dbReference>
<dbReference type="Pfam" id="PF09285">
    <property type="entry name" value="Elong-fact-P_C"/>
    <property type="match status" value="1"/>
</dbReference>
<dbReference type="FunFam" id="2.40.50.140:FF:000004">
    <property type="entry name" value="Elongation factor P"/>
    <property type="match status" value="1"/>
</dbReference>
<dbReference type="Gene3D" id="2.40.50.140">
    <property type="entry name" value="Nucleic acid-binding proteins"/>
    <property type="match status" value="2"/>
</dbReference>
<keyword evidence="4" id="KW-0648">Protein biosynthesis</keyword>
<dbReference type="GO" id="GO:0043043">
    <property type="term" value="P:peptide biosynthetic process"/>
    <property type="evidence" value="ECO:0007669"/>
    <property type="project" value="InterPro"/>
</dbReference>
<dbReference type="PATRIC" id="fig|1618369.3.peg.585"/>
<keyword evidence="4" id="KW-0251">Elongation factor</keyword>
<dbReference type="AlphaFoldDB" id="A0A0G1C0K3"/>
<dbReference type="FunFam" id="2.40.50.140:FF:000009">
    <property type="entry name" value="Elongation factor P"/>
    <property type="match status" value="1"/>
</dbReference>
<reference evidence="4 5" key="1">
    <citation type="journal article" date="2015" name="Nature">
        <title>rRNA introns, odd ribosomes, and small enigmatic genomes across a large radiation of phyla.</title>
        <authorList>
            <person name="Brown C.T."/>
            <person name="Hug L.A."/>
            <person name="Thomas B.C."/>
            <person name="Sharon I."/>
            <person name="Castelle C.J."/>
            <person name="Singh A."/>
            <person name="Wilkins M.J."/>
            <person name="Williams K.H."/>
            <person name="Banfield J.F."/>
        </authorList>
    </citation>
    <scope>NUCLEOTIDE SEQUENCE [LARGE SCALE GENOMIC DNA]</scope>
</reference>
<dbReference type="GO" id="GO:0003746">
    <property type="term" value="F:translation elongation factor activity"/>
    <property type="evidence" value="ECO:0007669"/>
    <property type="project" value="UniProtKB-KW"/>
</dbReference>
<gene>
    <name evidence="4" type="ORF">UV54_C0044G0013</name>
</gene>
<dbReference type="GO" id="GO:0005829">
    <property type="term" value="C:cytosol"/>
    <property type="evidence" value="ECO:0007669"/>
    <property type="project" value="UniProtKB-ARBA"/>
</dbReference>
<dbReference type="PROSITE" id="PS01275">
    <property type="entry name" value="EFP"/>
    <property type="match status" value="1"/>
</dbReference>
<feature type="domain" description="Elongation factor P C-terminal" evidence="2">
    <location>
        <begin position="83"/>
        <end position="138"/>
    </location>
</feature>
<dbReference type="PIRSF" id="PIRSF005901">
    <property type="entry name" value="EF-P"/>
    <property type="match status" value="1"/>
</dbReference>
<feature type="domain" description="Translation elongation factor P/YeiP central" evidence="3">
    <location>
        <begin position="17"/>
        <end position="70"/>
    </location>
</feature>
<dbReference type="EMBL" id="LCEW01000044">
    <property type="protein sequence ID" value="KKS79024.1"/>
    <property type="molecule type" value="Genomic_DNA"/>
</dbReference>
<dbReference type="PANTHER" id="PTHR30053:SF14">
    <property type="entry name" value="TRANSLATION ELONGATION FACTOR KOW-LIKE DOMAIN-CONTAINING PROTEIN"/>
    <property type="match status" value="1"/>
</dbReference>
<accession>A0A0G1C0K3</accession>
<protein>
    <submittedName>
        <fullName evidence="4">Elongation factor P</fullName>
    </submittedName>
</protein>
<organism evidence="4 5">
    <name type="scientific">Candidatus Beckwithbacteria bacterium GW2011_GWA2_43_10</name>
    <dbReference type="NCBI Taxonomy" id="1618369"/>
    <lineage>
        <taxon>Bacteria</taxon>
        <taxon>Candidatus Beckwithiibacteriota</taxon>
    </lineage>
</organism>
<sequence>MKSFSSGNFVQDIQLQRKKMQYLYADANRSIFMDPDNYEQVEVSNELIAEQKPYLSDGLEVQVLFWDSPAGEAALSLELPPKLVFIVKETDPGEKGNSVANIYKSAKLANGLKVKVPLFIKQGEKVIIDTRDGSYVARA</sequence>
<dbReference type="InterPro" id="IPR012340">
    <property type="entry name" value="NA-bd_OB-fold"/>
</dbReference>
<comment type="similarity">
    <text evidence="1">Belongs to the elongation factor P family.</text>
</comment>
<dbReference type="InterPro" id="IPR020599">
    <property type="entry name" value="Transl_elong_fac_P/YeiP"/>
</dbReference>
<dbReference type="STRING" id="1618369.UV54_C0044G0013"/>
<evidence type="ECO:0000256" key="1">
    <source>
        <dbReference type="ARBA" id="ARBA00009479"/>
    </source>
</evidence>
<proteinExistence type="inferred from homology"/>